<evidence type="ECO:0000313" key="5">
    <source>
        <dbReference type="EMBL" id="KYH31047.1"/>
    </source>
</evidence>
<evidence type="ECO:0000256" key="1">
    <source>
        <dbReference type="ARBA" id="ARBA00022448"/>
    </source>
</evidence>
<gene>
    <name evidence="5" type="primary">tauB</name>
    <name evidence="5" type="ORF">MOMUL_27220</name>
</gene>
<dbReference type="SMART" id="SM00382">
    <property type="entry name" value="AAA"/>
    <property type="match status" value="1"/>
</dbReference>
<dbReference type="InterPro" id="IPR050166">
    <property type="entry name" value="ABC_transporter_ATP-bind"/>
</dbReference>
<dbReference type="EC" id="3.6.3.36" evidence="5"/>
<dbReference type="Proteomes" id="UP000075670">
    <property type="component" value="Unassembled WGS sequence"/>
</dbReference>
<proteinExistence type="predicted"/>
<keyword evidence="5" id="KW-0378">Hydrolase</keyword>
<keyword evidence="6" id="KW-1185">Reference proteome</keyword>
<reference evidence="5 6" key="1">
    <citation type="submission" date="2016-02" db="EMBL/GenBank/DDBJ databases">
        <title>Genome sequence of Moorella mulderi DSM 14980.</title>
        <authorList>
            <person name="Poehlein A."/>
            <person name="Daniel R."/>
        </authorList>
    </citation>
    <scope>NUCLEOTIDE SEQUENCE [LARGE SCALE GENOMIC DNA]</scope>
    <source>
        <strain evidence="5 6">DSM 14980</strain>
    </source>
</reference>
<keyword evidence="1" id="KW-0813">Transport</keyword>
<dbReference type="OrthoDB" id="9801958at2"/>
<dbReference type="PROSITE" id="PS00211">
    <property type="entry name" value="ABC_TRANSPORTER_1"/>
    <property type="match status" value="1"/>
</dbReference>
<dbReference type="SUPFAM" id="SSF52540">
    <property type="entry name" value="P-loop containing nucleoside triphosphate hydrolases"/>
    <property type="match status" value="1"/>
</dbReference>
<comment type="caution">
    <text evidence="5">The sequence shown here is derived from an EMBL/GenBank/DDBJ whole genome shotgun (WGS) entry which is preliminary data.</text>
</comment>
<protein>
    <submittedName>
        <fullName evidence="5">Taurine import ATP-binding protein TauB</fullName>
        <ecNumber evidence="5">3.6.3.36</ecNumber>
    </submittedName>
</protein>
<dbReference type="AlphaFoldDB" id="A0A151AUG0"/>
<dbReference type="GO" id="GO:0016887">
    <property type="term" value="F:ATP hydrolysis activity"/>
    <property type="evidence" value="ECO:0007669"/>
    <property type="project" value="InterPro"/>
</dbReference>
<dbReference type="PATRIC" id="fig|1122241.3.peg.2893"/>
<evidence type="ECO:0000259" key="4">
    <source>
        <dbReference type="PROSITE" id="PS50893"/>
    </source>
</evidence>
<keyword evidence="3 5" id="KW-0067">ATP-binding</keyword>
<dbReference type="InterPro" id="IPR003439">
    <property type="entry name" value="ABC_transporter-like_ATP-bd"/>
</dbReference>
<dbReference type="RefSeq" id="WP_062285595.1">
    <property type="nucleotide sequence ID" value="NZ_LTBC01000016.1"/>
</dbReference>
<dbReference type="Pfam" id="PF00005">
    <property type="entry name" value="ABC_tran"/>
    <property type="match status" value="1"/>
</dbReference>
<organism evidence="5 6">
    <name type="scientific">Moorella mulderi DSM 14980</name>
    <dbReference type="NCBI Taxonomy" id="1122241"/>
    <lineage>
        <taxon>Bacteria</taxon>
        <taxon>Bacillati</taxon>
        <taxon>Bacillota</taxon>
        <taxon>Clostridia</taxon>
        <taxon>Neomoorellales</taxon>
        <taxon>Neomoorellaceae</taxon>
        <taxon>Neomoorella</taxon>
    </lineage>
</organism>
<dbReference type="InterPro" id="IPR003593">
    <property type="entry name" value="AAA+_ATPase"/>
</dbReference>
<dbReference type="PANTHER" id="PTHR42788">
    <property type="entry name" value="TAURINE IMPORT ATP-BINDING PROTEIN-RELATED"/>
    <property type="match status" value="1"/>
</dbReference>
<dbReference type="PANTHER" id="PTHR42788:SF20">
    <property type="entry name" value="ABC TRANSPORTER ATP-BINDING PROTEIN"/>
    <property type="match status" value="1"/>
</dbReference>
<dbReference type="EMBL" id="LTBC01000016">
    <property type="protein sequence ID" value="KYH31047.1"/>
    <property type="molecule type" value="Genomic_DNA"/>
</dbReference>
<dbReference type="GO" id="GO:0005524">
    <property type="term" value="F:ATP binding"/>
    <property type="evidence" value="ECO:0007669"/>
    <property type="project" value="UniProtKB-KW"/>
</dbReference>
<keyword evidence="2" id="KW-0547">Nucleotide-binding</keyword>
<name>A0A151AUG0_9FIRM</name>
<dbReference type="InterPro" id="IPR027417">
    <property type="entry name" value="P-loop_NTPase"/>
</dbReference>
<evidence type="ECO:0000313" key="6">
    <source>
        <dbReference type="Proteomes" id="UP000075670"/>
    </source>
</evidence>
<dbReference type="InterPro" id="IPR017871">
    <property type="entry name" value="ABC_transporter-like_CS"/>
</dbReference>
<feature type="domain" description="ABC transporter" evidence="4">
    <location>
        <begin position="2"/>
        <end position="233"/>
    </location>
</feature>
<accession>A0A151AUG0</accession>
<evidence type="ECO:0000256" key="2">
    <source>
        <dbReference type="ARBA" id="ARBA00022741"/>
    </source>
</evidence>
<evidence type="ECO:0000256" key="3">
    <source>
        <dbReference type="ARBA" id="ARBA00022840"/>
    </source>
</evidence>
<dbReference type="Gene3D" id="3.40.50.300">
    <property type="entry name" value="P-loop containing nucleotide triphosphate hydrolases"/>
    <property type="match status" value="1"/>
</dbReference>
<dbReference type="PROSITE" id="PS50893">
    <property type="entry name" value="ABC_TRANSPORTER_2"/>
    <property type="match status" value="1"/>
</dbReference>
<dbReference type="CDD" id="cd03293">
    <property type="entry name" value="ABC_NrtD_SsuB_transporters"/>
    <property type="match status" value="1"/>
</dbReference>
<sequence>MIRVFNLDYTYYTGGGAVPALVNINLTVPAGQTCVLIGPSGCGKTTLLYLLAGLLQPARGEIWIGEERITKPRQRTAIILQDYGLLPWKTVWENAALGLALRKFTARQQQERLQPLLAGLGLAGLEKRYPAQLSGGQKQRVAIARALSLEPDVLLMDEPFSALDALTRESLQQILVEIQNQRRLTTVLVTHNIEEAVFLGQQIIVLTGAPGQVKAVLANPGAGSGDYRFTSKFHHLCSRVRQLLQE</sequence>